<dbReference type="GO" id="GO:0110001">
    <property type="term" value="C:toxin-antitoxin complex"/>
    <property type="evidence" value="ECO:0007669"/>
    <property type="project" value="InterPro"/>
</dbReference>
<name>A0A1S2VML8_9BACT</name>
<organism evidence="1 2">
    <name type="scientific">Arsenicibacter rosenii</name>
    <dbReference type="NCBI Taxonomy" id="1750698"/>
    <lineage>
        <taxon>Bacteria</taxon>
        <taxon>Pseudomonadati</taxon>
        <taxon>Bacteroidota</taxon>
        <taxon>Cytophagia</taxon>
        <taxon>Cytophagales</taxon>
        <taxon>Spirosomataceae</taxon>
        <taxon>Arsenicibacter</taxon>
    </lineage>
</organism>
<reference evidence="1 2" key="1">
    <citation type="submission" date="2016-10" db="EMBL/GenBank/DDBJ databases">
        <title>Arsenicibacter rosenii gen. nov., sp. nov., an efficient arsenic-methylating bacterium isolated from an arsenic-contaminated paddy soil.</title>
        <authorList>
            <person name="Huang K."/>
        </authorList>
    </citation>
    <scope>NUCLEOTIDE SEQUENCE [LARGE SCALE GENOMIC DNA]</scope>
    <source>
        <strain evidence="1 2">SM-1</strain>
    </source>
</reference>
<protein>
    <submittedName>
        <fullName evidence="1">Addiction module toxin RelE</fullName>
    </submittedName>
</protein>
<dbReference type="GO" id="GO:0003723">
    <property type="term" value="F:RNA binding"/>
    <property type="evidence" value="ECO:0007669"/>
    <property type="project" value="InterPro"/>
</dbReference>
<dbReference type="Pfam" id="PF09907">
    <property type="entry name" value="HigB_toxin"/>
    <property type="match status" value="1"/>
</dbReference>
<proteinExistence type="predicted"/>
<dbReference type="OrthoDB" id="9799912at2"/>
<dbReference type="EMBL" id="MORL01000003">
    <property type="protein sequence ID" value="OIN60017.1"/>
    <property type="molecule type" value="Genomic_DNA"/>
</dbReference>
<gene>
    <name evidence="1" type="ORF">BLX24_08860</name>
</gene>
<dbReference type="AlphaFoldDB" id="A0A1S2VML8"/>
<dbReference type="InterPro" id="IPR018669">
    <property type="entry name" value="Toxin_HigB"/>
</dbReference>
<evidence type="ECO:0000313" key="2">
    <source>
        <dbReference type="Proteomes" id="UP000181790"/>
    </source>
</evidence>
<accession>A0A1S2VML8</accession>
<evidence type="ECO:0000313" key="1">
    <source>
        <dbReference type="EMBL" id="OIN60017.1"/>
    </source>
</evidence>
<comment type="caution">
    <text evidence="1">The sequence shown here is derived from an EMBL/GenBank/DDBJ whole genome shotgun (WGS) entry which is preliminary data.</text>
</comment>
<sequence>MRVIKIMTLKDFWAREPNAKVGLQLWYKKITSQHWSNPNEIIASFPGADTVGNNRIVFNIRRNDYRLIVKFEYEIQQCYIRFIDTHAEYDKINDISSI</sequence>
<dbReference type="GO" id="GO:0004519">
    <property type="term" value="F:endonuclease activity"/>
    <property type="evidence" value="ECO:0007669"/>
    <property type="project" value="InterPro"/>
</dbReference>
<dbReference type="Proteomes" id="UP000181790">
    <property type="component" value="Unassembled WGS sequence"/>
</dbReference>
<keyword evidence="2" id="KW-1185">Reference proteome</keyword>